<dbReference type="GO" id="GO:0045004">
    <property type="term" value="P:DNA replication proofreading"/>
    <property type="evidence" value="ECO:0007669"/>
    <property type="project" value="TreeGrafter"/>
</dbReference>
<dbReference type="InterPro" id="IPR012337">
    <property type="entry name" value="RNaseH-like_sf"/>
</dbReference>
<dbReference type="InterPro" id="IPR013520">
    <property type="entry name" value="Ribonucl_H"/>
</dbReference>
<evidence type="ECO:0000313" key="3">
    <source>
        <dbReference type="Proteomes" id="UP000594468"/>
    </source>
</evidence>
<dbReference type="CDD" id="cd06127">
    <property type="entry name" value="DEDDh"/>
    <property type="match status" value="1"/>
</dbReference>
<dbReference type="KEGG" id="pmet:G4Y79_05295"/>
<dbReference type="NCBIfam" id="TIGR00573">
    <property type="entry name" value="dnaq"/>
    <property type="match status" value="1"/>
</dbReference>
<dbReference type="EMBL" id="CP062983">
    <property type="protein sequence ID" value="QPC83796.1"/>
    <property type="molecule type" value="Genomic_DNA"/>
</dbReference>
<dbReference type="Proteomes" id="UP000594468">
    <property type="component" value="Chromosome"/>
</dbReference>
<name>A0A7S8EBB1_9CHLR</name>
<dbReference type="RefSeq" id="WP_195171860.1">
    <property type="nucleotide sequence ID" value="NZ_CP062983.1"/>
</dbReference>
<reference evidence="2 3" key="1">
    <citation type="submission" date="2020-02" db="EMBL/GenBank/DDBJ databases">
        <authorList>
            <person name="Zheng R.K."/>
            <person name="Sun C.M."/>
        </authorList>
    </citation>
    <scope>NUCLEOTIDE SEQUENCE [LARGE SCALE GENOMIC DNA]</scope>
    <source>
        <strain evidence="3">rifampicinis</strain>
    </source>
</reference>
<evidence type="ECO:0000313" key="2">
    <source>
        <dbReference type="EMBL" id="QPC83796.1"/>
    </source>
</evidence>
<protein>
    <submittedName>
        <fullName evidence="2">3'-5' exonuclease</fullName>
    </submittedName>
</protein>
<accession>A0A7S8EBB1</accession>
<keyword evidence="3" id="KW-1185">Reference proteome</keyword>
<dbReference type="InterPro" id="IPR006054">
    <property type="entry name" value="DnaQ"/>
</dbReference>
<dbReference type="PANTHER" id="PTHR30231:SF41">
    <property type="entry name" value="DNA POLYMERASE III SUBUNIT EPSILON"/>
    <property type="match status" value="1"/>
</dbReference>
<organism evidence="2 3">
    <name type="scientific">Phototrophicus methaneseepsis</name>
    <dbReference type="NCBI Taxonomy" id="2710758"/>
    <lineage>
        <taxon>Bacteria</taxon>
        <taxon>Bacillati</taxon>
        <taxon>Chloroflexota</taxon>
        <taxon>Candidatus Thermofontia</taxon>
        <taxon>Phototrophicales</taxon>
        <taxon>Phototrophicaceae</taxon>
        <taxon>Phototrophicus</taxon>
    </lineage>
</organism>
<dbReference type="Pfam" id="PF00929">
    <property type="entry name" value="RNase_T"/>
    <property type="match status" value="1"/>
</dbReference>
<dbReference type="PANTHER" id="PTHR30231">
    <property type="entry name" value="DNA POLYMERASE III SUBUNIT EPSILON"/>
    <property type="match status" value="1"/>
</dbReference>
<evidence type="ECO:0000259" key="1">
    <source>
        <dbReference type="SMART" id="SM00479"/>
    </source>
</evidence>
<dbReference type="GO" id="GO:0008408">
    <property type="term" value="F:3'-5' exonuclease activity"/>
    <property type="evidence" value="ECO:0007669"/>
    <property type="project" value="TreeGrafter"/>
</dbReference>
<dbReference type="InterPro" id="IPR036397">
    <property type="entry name" value="RNaseH_sf"/>
</dbReference>
<dbReference type="SMART" id="SM00479">
    <property type="entry name" value="EXOIII"/>
    <property type="match status" value="1"/>
</dbReference>
<dbReference type="GO" id="GO:0005829">
    <property type="term" value="C:cytosol"/>
    <property type="evidence" value="ECO:0007669"/>
    <property type="project" value="TreeGrafter"/>
</dbReference>
<keyword evidence="2" id="KW-0540">Nuclease</keyword>
<dbReference type="GO" id="GO:0003887">
    <property type="term" value="F:DNA-directed DNA polymerase activity"/>
    <property type="evidence" value="ECO:0007669"/>
    <property type="project" value="InterPro"/>
</dbReference>
<keyword evidence="2" id="KW-0269">Exonuclease</keyword>
<keyword evidence="2" id="KW-0378">Hydrolase</keyword>
<dbReference type="AlphaFoldDB" id="A0A7S8EBB1"/>
<dbReference type="Gene3D" id="3.30.420.10">
    <property type="entry name" value="Ribonuclease H-like superfamily/Ribonuclease H"/>
    <property type="match status" value="1"/>
</dbReference>
<proteinExistence type="predicted"/>
<dbReference type="SUPFAM" id="SSF53098">
    <property type="entry name" value="Ribonuclease H-like"/>
    <property type="match status" value="1"/>
</dbReference>
<dbReference type="GO" id="GO:0003677">
    <property type="term" value="F:DNA binding"/>
    <property type="evidence" value="ECO:0007669"/>
    <property type="project" value="InterPro"/>
</dbReference>
<sequence>MQQPETKIVFRKTITAGYPYYGDGTWTLQTTGLQWDEHGYPVAPDVEIIAPDSDLLSEIGEVIAEGKQVDAWVTLNNFYLAFQDEVQYMARHWAREIAVIQLAHAQPDLPSWNTGKIRFWLVEVTEAYRFIMSDFQLNRDGITEDDLVAVDRLLDDLRAEWRYQRTPQPSGEEVPFEADLWQREEQDDIDALEDDEPEEGSFEHAQQARAGAIAWAKKLLARDAGFVVIDLETTGLDRDAEIVQIGVLSSTGEALMNTLVKPTKPIPAAASKVHGITDDMVSDAPGFADIYMDLRKHIWGQTWVIFNAQFDAGVIDQVCKMHGLNRIDRLNEECAMLQYAAYRGEWNDYFGNWRWPKLAYAIQQFDIDLGDGNQHNALTDCRTTLALVKAIAAADQPTQEAASS</sequence>
<feature type="domain" description="Exonuclease" evidence="1">
    <location>
        <begin position="225"/>
        <end position="397"/>
    </location>
</feature>
<gene>
    <name evidence="2" type="ORF">G4Y79_05295</name>
</gene>